<evidence type="ECO:0000313" key="3">
    <source>
        <dbReference type="Proteomes" id="UP001324427"/>
    </source>
</evidence>
<dbReference type="Pfam" id="PF11976">
    <property type="entry name" value="Rad60-SLD"/>
    <property type="match status" value="1"/>
</dbReference>
<proteinExistence type="predicted"/>
<name>A0AAV9J5B8_9PEZI</name>
<dbReference type="InterPro" id="IPR029071">
    <property type="entry name" value="Ubiquitin-like_domsf"/>
</dbReference>
<keyword evidence="3" id="KW-1185">Reference proteome</keyword>
<dbReference type="InterPro" id="IPR022617">
    <property type="entry name" value="Rad60/SUMO-like_dom"/>
</dbReference>
<accession>A0AAV9J5B8</accession>
<organism evidence="2 3">
    <name type="scientific">Oleoguttula mirabilis</name>
    <dbReference type="NCBI Taxonomy" id="1507867"/>
    <lineage>
        <taxon>Eukaryota</taxon>
        <taxon>Fungi</taxon>
        <taxon>Dikarya</taxon>
        <taxon>Ascomycota</taxon>
        <taxon>Pezizomycotina</taxon>
        <taxon>Dothideomycetes</taxon>
        <taxon>Dothideomycetidae</taxon>
        <taxon>Mycosphaerellales</taxon>
        <taxon>Teratosphaeriaceae</taxon>
        <taxon>Oleoguttula</taxon>
    </lineage>
</organism>
<dbReference type="Gene3D" id="3.10.20.90">
    <property type="entry name" value="Phosphatidylinositol 3-kinase Catalytic Subunit, Chain A, domain 1"/>
    <property type="match status" value="2"/>
</dbReference>
<evidence type="ECO:0000259" key="1">
    <source>
        <dbReference type="PROSITE" id="PS50053"/>
    </source>
</evidence>
<dbReference type="EMBL" id="JAVFHQ010000072">
    <property type="protein sequence ID" value="KAK4540176.1"/>
    <property type="molecule type" value="Genomic_DNA"/>
</dbReference>
<evidence type="ECO:0000313" key="2">
    <source>
        <dbReference type="EMBL" id="KAK4540176.1"/>
    </source>
</evidence>
<dbReference type="AlphaFoldDB" id="A0AAV9J5B8"/>
<dbReference type="InterPro" id="IPR000626">
    <property type="entry name" value="Ubiquitin-like_dom"/>
</dbReference>
<reference evidence="2 3" key="1">
    <citation type="submission" date="2021-11" db="EMBL/GenBank/DDBJ databases">
        <title>Black yeast isolated from Biological Soil Crust.</title>
        <authorList>
            <person name="Kurbessoian T."/>
        </authorList>
    </citation>
    <scope>NUCLEOTIDE SEQUENCE [LARGE SCALE GENOMIC DNA]</scope>
    <source>
        <strain evidence="2 3">CCFEE 5522</strain>
    </source>
</reference>
<dbReference type="SUPFAM" id="SSF54236">
    <property type="entry name" value="Ubiquitin-like"/>
    <property type="match status" value="1"/>
</dbReference>
<dbReference type="PANTHER" id="PTHR10562">
    <property type="entry name" value="SMALL UBIQUITIN-RELATED MODIFIER"/>
    <property type="match status" value="1"/>
</dbReference>
<protein>
    <recommendedName>
        <fullName evidence="1">Ubiquitin-like domain-containing protein</fullName>
    </recommendedName>
</protein>
<dbReference type="PROSITE" id="PS50053">
    <property type="entry name" value="UBIQUITIN_2"/>
    <property type="match status" value="1"/>
</dbReference>
<comment type="caution">
    <text evidence="2">The sequence shown here is derived from an EMBL/GenBank/DDBJ whole genome shotgun (WGS) entry which is preliminary data.</text>
</comment>
<feature type="domain" description="Ubiquitin-like" evidence="1">
    <location>
        <begin position="181"/>
        <end position="256"/>
    </location>
</feature>
<dbReference type="Proteomes" id="UP001324427">
    <property type="component" value="Unassembled WGS sequence"/>
</dbReference>
<sequence length="256" mass="28615">MATDSHASTPSDSETLPSYRTREFSPFAHGYDASGLASKHNIEARKTHASLTTAQRKVTVLVRDAHDTDGEGMIFTLGHTSTFKHIFSAFKAASCKSCRAADIIRFKIDAQRLKDEDTPSSMPLKLRIFHNETISVRGYSNKPGLLCPACQKTGYRTTNGVKYDGNFPLPQIIQKTGKQLVRLLFQDRDGKITGVPVPSSYKMKHAMRYHARRTGVELGTLRFFFDDERIADDDTPEEMGMQNNSLIDVHMEQIGA</sequence>
<gene>
    <name evidence="2" type="ORF">LTR36_009674</name>
</gene>